<sequence>MEEIIDRCAKLKLLLREDVEVAIQAPLTEEGLVLIGKFCTKRKINLESVARVLRSVWRAEHNFEVNDLGENKMVRGEAVKDIKYDRSPFWIQIHGLPTMCQTKEVG</sequence>
<organism evidence="1 2">
    <name type="scientific">Quercus suber</name>
    <name type="common">Cork oak</name>
    <dbReference type="NCBI Taxonomy" id="58331"/>
    <lineage>
        <taxon>Eukaryota</taxon>
        <taxon>Viridiplantae</taxon>
        <taxon>Streptophyta</taxon>
        <taxon>Embryophyta</taxon>
        <taxon>Tracheophyta</taxon>
        <taxon>Spermatophyta</taxon>
        <taxon>Magnoliopsida</taxon>
        <taxon>eudicotyledons</taxon>
        <taxon>Gunneridae</taxon>
        <taxon>Pentapetalae</taxon>
        <taxon>rosids</taxon>
        <taxon>fabids</taxon>
        <taxon>Fagales</taxon>
        <taxon>Fagaceae</taxon>
        <taxon>Quercus</taxon>
    </lineage>
</organism>
<accession>A0AAW0K2N1</accession>
<gene>
    <name evidence="1" type="ORF">CFP56_025705</name>
</gene>
<dbReference type="Proteomes" id="UP000237347">
    <property type="component" value="Unassembled WGS sequence"/>
</dbReference>
<evidence type="ECO:0000313" key="2">
    <source>
        <dbReference type="Proteomes" id="UP000237347"/>
    </source>
</evidence>
<dbReference type="AlphaFoldDB" id="A0AAW0K2N1"/>
<comment type="caution">
    <text evidence="1">The sequence shown here is derived from an EMBL/GenBank/DDBJ whole genome shotgun (WGS) entry which is preliminary data.</text>
</comment>
<keyword evidence="2" id="KW-1185">Reference proteome</keyword>
<dbReference type="EMBL" id="PKMF04000409">
    <property type="protein sequence ID" value="KAK7833188.1"/>
    <property type="molecule type" value="Genomic_DNA"/>
</dbReference>
<proteinExistence type="predicted"/>
<evidence type="ECO:0000313" key="1">
    <source>
        <dbReference type="EMBL" id="KAK7833188.1"/>
    </source>
</evidence>
<protein>
    <submittedName>
        <fullName evidence="1">Uncharacterized protein</fullName>
    </submittedName>
</protein>
<reference evidence="1 2" key="1">
    <citation type="journal article" date="2018" name="Sci. Data">
        <title>The draft genome sequence of cork oak.</title>
        <authorList>
            <person name="Ramos A.M."/>
            <person name="Usie A."/>
            <person name="Barbosa P."/>
            <person name="Barros P.M."/>
            <person name="Capote T."/>
            <person name="Chaves I."/>
            <person name="Simoes F."/>
            <person name="Abreu I."/>
            <person name="Carrasquinho I."/>
            <person name="Faro C."/>
            <person name="Guimaraes J.B."/>
            <person name="Mendonca D."/>
            <person name="Nobrega F."/>
            <person name="Rodrigues L."/>
            <person name="Saibo N.J.M."/>
            <person name="Varela M.C."/>
            <person name="Egas C."/>
            <person name="Matos J."/>
            <person name="Miguel C.M."/>
            <person name="Oliveira M.M."/>
            <person name="Ricardo C.P."/>
            <person name="Goncalves S."/>
        </authorList>
    </citation>
    <scope>NUCLEOTIDE SEQUENCE [LARGE SCALE GENOMIC DNA]</scope>
    <source>
        <strain evidence="2">cv. HL8</strain>
    </source>
</reference>
<name>A0AAW0K2N1_QUESU</name>